<dbReference type="EMBL" id="JH994025">
    <property type="protein sequence ID" value="ELQ74756.1"/>
    <property type="molecule type" value="Genomic_DNA"/>
</dbReference>
<reference evidence="1 2" key="1">
    <citation type="journal article" date="2012" name="PLoS Pathog.">
        <title>The genome of the obligate intracellular parasite Trachipleistophora hominis: new insights into microsporidian genome dynamics and reductive evolution.</title>
        <authorList>
            <person name="Heinz E."/>
            <person name="Williams T.A."/>
            <person name="Nakjang S."/>
            <person name="Noel C.J."/>
            <person name="Swan D.C."/>
            <person name="Goldberg A.V."/>
            <person name="Harris S.R."/>
            <person name="Weinmaier T."/>
            <person name="Markert S."/>
            <person name="Becher D."/>
            <person name="Bernhardt J."/>
            <person name="Dagan T."/>
            <person name="Hacker C."/>
            <person name="Lucocq J.M."/>
            <person name="Schweder T."/>
            <person name="Rattei T."/>
            <person name="Hall N."/>
            <person name="Hirt R.P."/>
            <person name="Embley T.M."/>
        </authorList>
    </citation>
    <scope>NUCLEOTIDE SEQUENCE [LARGE SCALE GENOMIC DNA]</scope>
</reference>
<evidence type="ECO:0000313" key="1">
    <source>
        <dbReference type="EMBL" id="ELQ74756.1"/>
    </source>
</evidence>
<sequence length="313" mass="37267">VFVVICSNFLISDPLMIYKSDLDDDDISDTISQKYPALCQFLKSPDNNLLLEILTYPCLAVLKKLIKSKFTKLAEPKNLLQLIEKMLPYNSTTTILLINLLRYCNSQPFVSEWIRRIRTTYDDLLQQTSFTLFYNYVIDNDTKNFYCEYFIKITPQLESYIEFFLSVNNNHEFYINLLFEKEITNKEIAQNTLNYLVNLEINDNLILLYNSVVKRYNLDEYNINLKEVKDIIDDIKKLNLKRYFAIIESGKPYINKEFYHITLLQSRKWDGYLQILFWKILIYQRIAFDWTVPDDNNNNDFGKDALMVLDNLH</sequence>
<dbReference type="STRING" id="72359.L7JUQ0"/>
<accession>L7JUQ0</accession>
<dbReference type="InParanoid" id="L7JUQ0"/>
<organism evidence="1 2">
    <name type="scientific">Trachipleistophora hominis</name>
    <name type="common">Microsporidian parasite</name>
    <dbReference type="NCBI Taxonomy" id="72359"/>
    <lineage>
        <taxon>Eukaryota</taxon>
        <taxon>Fungi</taxon>
        <taxon>Fungi incertae sedis</taxon>
        <taxon>Microsporidia</taxon>
        <taxon>Pleistophoridae</taxon>
        <taxon>Trachipleistophora</taxon>
    </lineage>
</organism>
<protein>
    <submittedName>
        <fullName evidence="1">Uncharacterized protein</fullName>
    </submittedName>
</protein>
<dbReference type="VEuPathDB" id="MicrosporidiaDB:THOM_2317"/>
<dbReference type="OMA" id="WKILIYQ"/>
<keyword evidence="2" id="KW-1185">Reference proteome</keyword>
<dbReference type="Proteomes" id="UP000011185">
    <property type="component" value="Unassembled WGS sequence"/>
</dbReference>
<evidence type="ECO:0000313" key="2">
    <source>
        <dbReference type="Proteomes" id="UP000011185"/>
    </source>
</evidence>
<name>L7JUQ0_TRAHO</name>
<feature type="non-terminal residue" evidence="1">
    <location>
        <position position="1"/>
    </location>
</feature>
<proteinExistence type="predicted"/>
<dbReference type="AlphaFoldDB" id="L7JUQ0"/>
<gene>
    <name evidence="1" type="ORF">THOM_2317</name>
</gene>
<dbReference type="OrthoDB" id="10348917at2759"/>
<dbReference type="HOGENOM" id="CLU_855545_0_0_1"/>